<evidence type="ECO:0000259" key="8">
    <source>
        <dbReference type="PROSITE" id="PS51100"/>
    </source>
</evidence>
<dbReference type="EMBL" id="QSON01000042">
    <property type="protein sequence ID" value="RGI94168.1"/>
    <property type="molecule type" value="Genomic_DNA"/>
</dbReference>
<dbReference type="EMBL" id="QSSQ01000015">
    <property type="protein sequence ID" value="RGM03229.1"/>
    <property type="molecule type" value="Genomic_DNA"/>
</dbReference>
<dbReference type="RefSeq" id="WP_002602171.1">
    <property type="nucleotide sequence ID" value="NZ_CABIXC010000008.1"/>
</dbReference>
<organism evidence="9 13">
    <name type="scientific">Hungatella hathewayi</name>
    <dbReference type="NCBI Taxonomy" id="154046"/>
    <lineage>
        <taxon>Bacteria</taxon>
        <taxon>Bacillati</taxon>
        <taxon>Bacillota</taxon>
        <taxon>Clostridia</taxon>
        <taxon>Lachnospirales</taxon>
        <taxon>Lachnospiraceae</taxon>
        <taxon>Hungatella</taxon>
    </lineage>
</organism>
<evidence type="ECO:0000256" key="3">
    <source>
        <dbReference type="ARBA" id="ARBA00022597"/>
    </source>
</evidence>
<proteinExistence type="predicted"/>
<dbReference type="PANTHER" id="PTHR34581">
    <property type="entry name" value="PTS SYSTEM N,N'-DIACETYLCHITOBIOSE-SPECIFIC EIIB COMPONENT"/>
    <property type="match status" value="1"/>
</dbReference>
<evidence type="ECO:0000313" key="12">
    <source>
        <dbReference type="EMBL" id="RGM03229.1"/>
    </source>
</evidence>
<keyword evidence="3 10" id="KW-0762">Sugar transport</keyword>
<dbReference type="OrthoDB" id="9808134at2"/>
<keyword evidence="5" id="KW-0598">Phosphotransferase system</keyword>
<evidence type="ECO:0000313" key="14">
    <source>
        <dbReference type="Proteomes" id="UP000261023"/>
    </source>
</evidence>
<feature type="modified residue" description="Phosphocysteine; by EIIA" evidence="7">
    <location>
        <position position="7"/>
    </location>
</feature>
<dbReference type="Proteomes" id="UP000261257">
    <property type="component" value="Unassembled WGS sequence"/>
</dbReference>
<dbReference type="InterPro" id="IPR036095">
    <property type="entry name" value="PTS_EIIB-like_sf"/>
</dbReference>
<protein>
    <submittedName>
        <fullName evidence="10">PTS sugar transporter subunit IIB</fullName>
    </submittedName>
    <submittedName>
        <fullName evidence="9">PTS system cellobiose-specific transporter subunit IIB</fullName>
        <ecNumber evidence="9">2.7.1.69</ecNumber>
    </submittedName>
</protein>
<dbReference type="Proteomes" id="UP000095651">
    <property type="component" value="Unassembled WGS sequence"/>
</dbReference>
<name>A0A174GAY1_9FIRM</name>
<dbReference type="InterPro" id="IPR003501">
    <property type="entry name" value="PTS_EIIB_2/3"/>
</dbReference>
<evidence type="ECO:0000256" key="4">
    <source>
        <dbReference type="ARBA" id="ARBA00022679"/>
    </source>
</evidence>
<keyword evidence="6" id="KW-0418">Kinase</keyword>
<dbReference type="Proteomes" id="UP000261023">
    <property type="component" value="Unassembled WGS sequence"/>
</dbReference>
<evidence type="ECO:0000256" key="2">
    <source>
        <dbReference type="ARBA" id="ARBA00022553"/>
    </source>
</evidence>
<dbReference type="AlphaFoldDB" id="A0A174GAY1"/>
<dbReference type="PANTHER" id="PTHR34581:SF2">
    <property type="entry name" value="PTS SYSTEM N,N'-DIACETYLCHITOBIOSE-SPECIFIC EIIB COMPONENT"/>
    <property type="match status" value="1"/>
</dbReference>
<evidence type="ECO:0000313" key="15">
    <source>
        <dbReference type="Proteomes" id="UP000261257"/>
    </source>
</evidence>
<gene>
    <name evidence="9" type="primary">licB</name>
    <name evidence="10" type="ORF">DWX31_23915</name>
    <name evidence="12" type="ORF">DXC39_15955</name>
    <name evidence="11" type="ORF">DXD79_33610</name>
    <name evidence="9" type="ORF">ERS852407_03320</name>
</gene>
<dbReference type="Gene3D" id="3.40.50.2300">
    <property type="match status" value="1"/>
</dbReference>
<evidence type="ECO:0000313" key="13">
    <source>
        <dbReference type="Proteomes" id="UP000095651"/>
    </source>
</evidence>
<dbReference type="PROSITE" id="PS51100">
    <property type="entry name" value="PTS_EIIB_TYPE_3"/>
    <property type="match status" value="1"/>
</dbReference>
<evidence type="ECO:0000313" key="11">
    <source>
        <dbReference type="EMBL" id="RGI94168.1"/>
    </source>
</evidence>
<evidence type="ECO:0000256" key="5">
    <source>
        <dbReference type="ARBA" id="ARBA00022683"/>
    </source>
</evidence>
<dbReference type="SUPFAM" id="SSF52794">
    <property type="entry name" value="PTS system IIB component-like"/>
    <property type="match status" value="1"/>
</dbReference>
<evidence type="ECO:0000256" key="7">
    <source>
        <dbReference type="PROSITE-ProRule" id="PRU00423"/>
    </source>
</evidence>
<dbReference type="CDD" id="cd05564">
    <property type="entry name" value="PTS_IIB_chitobiose_lichenan"/>
    <property type="match status" value="1"/>
</dbReference>
<dbReference type="Proteomes" id="UP000263014">
    <property type="component" value="Unassembled WGS sequence"/>
</dbReference>
<keyword evidence="2" id="KW-0597">Phosphoprotein</keyword>
<accession>A0A174GAY1</accession>
<dbReference type="Pfam" id="PF02302">
    <property type="entry name" value="PTS_IIB"/>
    <property type="match status" value="1"/>
</dbReference>
<evidence type="ECO:0000256" key="6">
    <source>
        <dbReference type="ARBA" id="ARBA00022777"/>
    </source>
</evidence>
<dbReference type="EC" id="2.7.1.69" evidence="9"/>
<feature type="domain" description="PTS EIIB type-3" evidence="8">
    <location>
        <begin position="1"/>
        <end position="99"/>
    </location>
</feature>
<reference evidence="14 15" key="2">
    <citation type="submission" date="2018-08" db="EMBL/GenBank/DDBJ databases">
        <title>A genome reference for cultivated species of the human gut microbiota.</title>
        <authorList>
            <person name="Zou Y."/>
            <person name="Xue W."/>
            <person name="Luo G."/>
        </authorList>
    </citation>
    <scope>NUCLEOTIDE SEQUENCE [LARGE SCALE GENOMIC DNA]</scope>
    <source>
        <strain evidence="10 14">AF19-13AC</strain>
        <strain evidence="12 15">TF05-11AC</strain>
        <strain evidence="11 16">TM09-12</strain>
    </source>
</reference>
<evidence type="ECO:0000313" key="9">
    <source>
        <dbReference type="EMBL" id="CUO59644.1"/>
    </source>
</evidence>
<dbReference type="GO" id="GO:0008982">
    <property type="term" value="F:protein-N(PI)-phosphohistidine-sugar phosphotransferase activity"/>
    <property type="evidence" value="ECO:0007669"/>
    <property type="project" value="InterPro"/>
</dbReference>
<sequence length="99" mass="10700">MKILICCNAGMSSSIIMKKMKDAAEKRNMELTCEAVPNAGISDEIGKWDVCLVGPQLVYAVNNIKSILNIPVASIEPRVYALADGDKALDFAIELAKKS</sequence>
<reference evidence="9 13" key="1">
    <citation type="submission" date="2015-09" db="EMBL/GenBank/DDBJ databases">
        <authorList>
            <consortium name="Pathogen Informatics"/>
        </authorList>
    </citation>
    <scope>NUCLEOTIDE SEQUENCE [LARGE SCALE GENOMIC DNA]</scope>
    <source>
        <strain evidence="9 13">2789STDY5608850</strain>
    </source>
</reference>
<evidence type="ECO:0000313" key="10">
    <source>
        <dbReference type="EMBL" id="RGD68042.1"/>
    </source>
</evidence>
<dbReference type="GO" id="GO:0016301">
    <property type="term" value="F:kinase activity"/>
    <property type="evidence" value="ECO:0007669"/>
    <property type="project" value="UniProtKB-KW"/>
</dbReference>
<dbReference type="InterPro" id="IPR013012">
    <property type="entry name" value="PTS_EIIB_3"/>
</dbReference>
<dbReference type="EMBL" id="CYZE01000008">
    <property type="protein sequence ID" value="CUO59644.1"/>
    <property type="molecule type" value="Genomic_DNA"/>
</dbReference>
<dbReference type="GO" id="GO:0009401">
    <property type="term" value="P:phosphoenolpyruvate-dependent sugar phosphotransferase system"/>
    <property type="evidence" value="ECO:0007669"/>
    <property type="project" value="UniProtKB-KW"/>
</dbReference>
<keyword evidence="4 9" id="KW-0808">Transferase</keyword>
<dbReference type="InterPro" id="IPR051819">
    <property type="entry name" value="PTS_sugar-specific_EIIB"/>
</dbReference>
<dbReference type="EMBL" id="QTJW01000019">
    <property type="protein sequence ID" value="RGD68042.1"/>
    <property type="molecule type" value="Genomic_DNA"/>
</dbReference>
<keyword evidence="1" id="KW-0813">Transport</keyword>
<evidence type="ECO:0000256" key="1">
    <source>
        <dbReference type="ARBA" id="ARBA00022448"/>
    </source>
</evidence>
<evidence type="ECO:0000313" key="16">
    <source>
        <dbReference type="Proteomes" id="UP000263014"/>
    </source>
</evidence>